<feature type="signal peptide" evidence="1">
    <location>
        <begin position="1"/>
        <end position="24"/>
    </location>
</feature>
<reference evidence="2" key="1">
    <citation type="submission" date="2023-03" db="EMBL/GenBank/DDBJ databases">
        <title>Complete genome of Cladonia borealis.</title>
        <authorList>
            <person name="Park H."/>
        </authorList>
    </citation>
    <scope>NUCLEOTIDE SEQUENCE</scope>
    <source>
        <strain evidence="2">ANT050790</strain>
    </source>
</reference>
<evidence type="ECO:0008006" key="4">
    <source>
        <dbReference type="Google" id="ProtNLM"/>
    </source>
</evidence>
<feature type="chain" id="PRO_5041425292" description="Fungal N-terminal domain-containing protein" evidence="1">
    <location>
        <begin position="25"/>
        <end position="500"/>
    </location>
</feature>
<dbReference type="Proteomes" id="UP001166286">
    <property type="component" value="Unassembled WGS sequence"/>
</dbReference>
<accession>A0AA39V715</accession>
<dbReference type="EMBL" id="JAFEKC020000003">
    <property type="protein sequence ID" value="KAK0515444.1"/>
    <property type="molecule type" value="Genomic_DNA"/>
</dbReference>
<protein>
    <recommendedName>
        <fullName evidence="4">Fungal N-terminal domain-containing protein</fullName>
    </recommendedName>
</protein>
<evidence type="ECO:0000313" key="2">
    <source>
        <dbReference type="EMBL" id="KAK0515444.1"/>
    </source>
</evidence>
<keyword evidence="1" id="KW-0732">Signal</keyword>
<organism evidence="2 3">
    <name type="scientific">Cladonia borealis</name>
    <dbReference type="NCBI Taxonomy" id="184061"/>
    <lineage>
        <taxon>Eukaryota</taxon>
        <taxon>Fungi</taxon>
        <taxon>Dikarya</taxon>
        <taxon>Ascomycota</taxon>
        <taxon>Pezizomycotina</taxon>
        <taxon>Lecanoromycetes</taxon>
        <taxon>OSLEUM clade</taxon>
        <taxon>Lecanoromycetidae</taxon>
        <taxon>Lecanorales</taxon>
        <taxon>Lecanorineae</taxon>
        <taxon>Cladoniaceae</taxon>
        <taxon>Cladonia</taxon>
    </lineage>
</organism>
<proteinExistence type="predicted"/>
<evidence type="ECO:0000256" key="1">
    <source>
        <dbReference type="SAM" id="SignalP"/>
    </source>
</evidence>
<evidence type="ECO:0000313" key="3">
    <source>
        <dbReference type="Proteomes" id="UP001166286"/>
    </source>
</evidence>
<name>A0AA39V715_9LECA</name>
<dbReference type="AlphaFoldDB" id="A0AA39V715"/>
<gene>
    <name evidence="2" type="ORF">JMJ35_001478</name>
</gene>
<sequence>MADPFSSIGSFLGILSSLLTISQAVIEIVDDVRNASHEIRCLSRDIHAFFSLIRSLDISLREQDVRDIVASDEAILYQIHSLEESLRNCRDVLTKLMVKHEEFKKKGDCMGFRKLRWAIFTKGEVRSLQLPLEIMKSTLNGALNAVTMFVSIRVLAMIRSSATSATRNSGEQILDSISSLVYQTHLSIVSDDRELCQQVARIYRRLGERRELVQQLRTTIARTPQSSYDSSTVEVFLDFVSRFSVNGPNSSIDRLLGDMSGHPNYLLETSPSFHPEQYDTAFPDRMMSISAILPLPSHPQTQRYYVTFQEKTRKWQRVIIVATFENFRDPSALIQVSAIANLRLASRIIPERLQTPLQRLVREIENFGSVTNVFVNLRENENGQIAADMTRVRKAENILERHMSNENTILQEIEHLGCPQFVESQVIFKSQLICYRYKVWIGDRDFTECKVPFASAGLQGDNLFDEFADEVKRLTSLRGCSGIVQFLGVILDDRYLAAPL</sequence>
<comment type="caution">
    <text evidence="2">The sequence shown here is derived from an EMBL/GenBank/DDBJ whole genome shotgun (WGS) entry which is preliminary data.</text>
</comment>
<keyword evidence="3" id="KW-1185">Reference proteome</keyword>